<comment type="caution">
    <text evidence="2">The sequence shown here is derived from an EMBL/GenBank/DDBJ whole genome shotgun (WGS) entry which is preliminary data.</text>
</comment>
<name>A0A5A9PJM9_9TELE</name>
<dbReference type="EMBL" id="SOYY01000005">
    <property type="protein sequence ID" value="KAA0721176.1"/>
    <property type="molecule type" value="Genomic_DNA"/>
</dbReference>
<feature type="compositionally biased region" description="Basic residues" evidence="1">
    <location>
        <begin position="179"/>
        <end position="198"/>
    </location>
</feature>
<protein>
    <submittedName>
        <fullName evidence="2">Uncharacterized protein</fullName>
    </submittedName>
</protein>
<evidence type="ECO:0000313" key="3">
    <source>
        <dbReference type="Proteomes" id="UP000324632"/>
    </source>
</evidence>
<feature type="region of interest" description="Disordered" evidence="1">
    <location>
        <begin position="41"/>
        <end position="105"/>
    </location>
</feature>
<keyword evidence="3" id="KW-1185">Reference proteome</keyword>
<feature type="compositionally biased region" description="Basic and acidic residues" evidence="1">
    <location>
        <begin position="89"/>
        <end position="102"/>
    </location>
</feature>
<dbReference type="AlphaFoldDB" id="A0A5A9PJM9"/>
<gene>
    <name evidence="2" type="ORF">E1301_Tti018729</name>
</gene>
<evidence type="ECO:0000313" key="2">
    <source>
        <dbReference type="EMBL" id="KAA0721176.1"/>
    </source>
</evidence>
<sequence length="213" mass="23270">MGLDFDFDSANSDVDTPGFKVRKHQISTEFKFKPLSPLLESNLSDVSDSEKQPHILNTVSSLPDPLSIQSRPASHVSSSLPSQENPDPDSMKIKKQTHDGNAEKNAPIMQDAGTQTADFSHNACCDVSVQCSLIHANSINSTSVHTTRRQSVHFKEVSAGASATKVQAQTQPKLPKGLSSRKSHRQASMKKTLIKRPLRKGLGINTVRKLMDT</sequence>
<reference evidence="2 3" key="1">
    <citation type="journal article" date="2019" name="Mol. Ecol. Resour.">
        <title>Chromosome-level genome assembly of Triplophysa tibetana, a fish adapted to the harsh high-altitude environment of the Tibetan Plateau.</title>
        <authorList>
            <person name="Yang X."/>
            <person name="Liu H."/>
            <person name="Ma Z."/>
            <person name="Zou Y."/>
            <person name="Zou M."/>
            <person name="Mao Y."/>
            <person name="Li X."/>
            <person name="Wang H."/>
            <person name="Chen T."/>
            <person name="Wang W."/>
            <person name="Yang R."/>
        </authorList>
    </citation>
    <scope>NUCLEOTIDE SEQUENCE [LARGE SCALE GENOMIC DNA]</scope>
    <source>
        <strain evidence="2">TTIB1903HZAU</strain>
        <tissue evidence="2">Muscle</tissue>
    </source>
</reference>
<accession>A0A5A9PJM9</accession>
<feature type="region of interest" description="Disordered" evidence="1">
    <location>
        <begin position="158"/>
        <end position="198"/>
    </location>
</feature>
<evidence type="ECO:0000256" key="1">
    <source>
        <dbReference type="SAM" id="MobiDB-lite"/>
    </source>
</evidence>
<feature type="compositionally biased region" description="Polar residues" evidence="1">
    <location>
        <begin position="55"/>
        <end position="85"/>
    </location>
</feature>
<organism evidence="2 3">
    <name type="scientific">Triplophysa tibetana</name>
    <dbReference type="NCBI Taxonomy" id="1572043"/>
    <lineage>
        <taxon>Eukaryota</taxon>
        <taxon>Metazoa</taxon>
        <taxon>Chordata</taxon>
        <taxon>Craniata</taxon>
        <taxon>Vertebrata</taxon>
        <taxon>Euteleostomi</taxon>
        <taxon>Actinopterygii</taxon>
        <taxon>Neopterygii</taxon>
        <taxon>Teleostei</taxon>
        <taxon>Ostariophysi</taxon>
        <taxon>Cypriniformes</taxon>
        <taxon>Nemacheilidae</taxon>
        <taxon>Triplophysa</taxon>
    </lineage>
</organism>
<dbReference type="Proteomes" id="UP000324632">
    <property type="component" value="Chromosome 5"/>
</dbReference>
<proteinExistence type="predicted"/>